<dbReference type="GO" id="GO:0032259">
    <property type="term" value="P:methylation"/>
    <property type="evidence" value="ECO:0007669"/>
    <property type="project" value="UniProtKB-KW"/>
</dbReference>
<keyword evidence="2" id="KW-0808">Transferase</keyword>
<dbReference type="Pfam" id="PF01555">
    <property type="entry name" value="N6_N4_Mtase"/>
    <property type="match status" value="1"/>
</dbReference>
<proteinExistence type="predicted"/>
<dbReference type="SUPFAM" id="SSF53335">
    <property type="entry name" value="S-adenosyl-L-methionine-dependent methyltransferases"/>
    <property type="match status" value="1"/>
</dbReference>
<comment type="caution">
    <text evidence="4">The sequence shown here is derived from an EMBL/GenBank/DDBJ whole genome shotgun (WGS) entry which is preliminary data.</text>
</comment>
<evidence type="ECO:0000259" key="3">
    <source>
        <dbReference type="Pfam" id="PF01555"/>
    </source>
</evidence>
<reference evidence="4" key="1">
    <citation type="journal article" date="2014" name="Front. Microbiol.">
        <title>High frequency of phylogenetically diverse reductive dehalogenase-homologous genes in deep subseafloor sedimentary metagenomes.</title>
        <authorList>
            <person name="Kawai M."/>
            <person name="Futagami T."/>
            <person name="Toyoda A."/>
            <person name="Takaki Y."/>
            <person name="Nishi S."/>
            <person name="Hori S."/>
            <person name="Arai W."/>
            <person name="Tsubouchi T."/>
            <person name="Morono Y."/>
            <person name="Uchiyama I."/>
            <person name="Ito T."/>
            <person name="Fujiyama A."/>
            <person name="Inagaki F."/>
            <person name="Takami H."/>
        </authorList>
    </citation>
    <scope>NUCLEOTIDE SEQUENCE</scope>
    <source>
        <strain evidence="4">Expedition CK06-06</strain>
    </source>
</reference>
<evidence type="ECO:0000313" key="4">
    <source>
        <dbReference type="EMBL" id="GAH85105.1"/>
    </source>
</evidence>
<feature type="domain" description="DNA methylase N-4/N-6" evidence="3">
    <location>
        <begin position="35"/>
        <end position="127"/>
    </location>
</feature>
<keyword evidence="1" id="KW-0489">Methyltransferase</keyword>
<dbReference type="GO" id="GO:0008170">
    <property type="term" value="F:N-methyltransferase activity"/>
    <property type="evidence" value="ECO:0007669"/>
    <property type="project" value="InterPro"/>
</dbReference>
<gene>
    <name evidence="4" type="ORF">S03H2_59805</name>
</gene>
<dbReference type="AlphaFoldDB" id="X1JUL5"/>
<accession>X1JUL5</accession>
<feature type="non-terminal residue" evidence="4">
    <location>
        <position position="211"/>
    </location>
</feature>
<dbReference type="InterPro" id="IPR002941">
    <property type="entry name" value="DNA_methylase_N4/N6"/>
</dbReference>
<organism evidence="4">
    <name type="scientific">marine sediment metagenome</name>
    <dbReference type="NCBI Taxonomy" id="412755"/>
    <lineage>
        <taxon>unclassified sequences</taxon>
        <taxon>metagenomes</taxon>
        <taxon>ecological metagenomes</taxon>
    </lineage>
</organism>
<evidence type="ECO:0000256" key="2">
    <source>
        <dbReference type="ARBA" id="ARBA00022679"/>
    </source>
</evidence>
<dbReference type="Gene3D" id="3.40.50.150">
    <property type="entry name" value="Vaccinia Virus protein VP39"/>
    <property type="match status" value="1"/>
</dbReference>
<evidence type="ECO:0000256" key="1">
    <source>
        <dbReference type="ARBA" id="ARBA00022603"/>
    </source>
</evidence>
<sequence length="211" mass="24485">MGDTYSGSGKGHGWIDPKYKNQYSARNELSSSQFEINLPAKCLLGIPWRLVLRLIDEQGWILRNAIIWSKPNSMPSSVKDRLSNSYEFLFHFVKNIEPQYYWNEKTGLMTDSKPSKAEQKEGVDWDWQEVGVVNDNTFNVRVRDADTVRFLQGATEEEKANYGKSKLKKKSHWHSLGYWYDLDAIREAYTKPLNRWGGPKTKVTDRTKGNQ</sequence>
<dbReference type="GO" id="GO:0003677">
    <property type="term" value="F:DNA binding"/>
    <property type="evidence" value="ECO:0007669"/>
    <property type="project" value="InterPro"/>
</dbReference>
<dbReference type="InterPro" id="IPR029063">
    <property type="entry name" value="SAM-dependent_MTases_sf"/>
</dbReference>
<name>X1JUL5_9ZZZZ</name>
<dbReference type="EMBL" id="BARU01038478">
    <property type="protein sequence ID" value="GAH85105.1"/>
    <property type="molecule type" value="Genomic_DNA"/>
</dbReference>
<protein>
    <recommendedName>
        <fullName evidence="3">DNA methylase N-4/N-6 domain-containing protein</fullName>
    </recommendedName>
</protein>